<evidence type="ECO:0000256" key="7">
    <source>
        <dbReference type="ARBA" id="ARBA00023204"/>
    </source>
</evidence>
<dbReference type="GO" id="GO:0005634">
    <property type="term" value="C:nucleus"/>
    <property type="evidence" value="ECO:0007669"/>
    <property type="project" value="TreeGrafter"/>
</dbReference>
<dbReference type="InterPro" id="IPR057498">
    <property type="entry name" value="Rtel1_ARCH"/>
</dbReference>
<dbReference type="Proteomes" id="UP001152795">
    <property type="component" value="Unassembled WGS sequence"/>
</dbReference>
<dbReference type="GO" id="GO:0003677">
    <property type="term" value="F:DNA binding"/>
    <property type="evidence" value="ECO:0007669"/>
    <property type="project" value="UniProtKB-KW"/>
</dbReference>
<keyword evidence="1" id="KW-0479">Metal-binding</keyword>
<keyword evidence="7" id="KW-0234">DNA repair</keyword>
<dbReference type="PANTHER" id="PTHR11472">
    <property type="entry name" value="DNA REPAIR DEAD HELICASE RAD3/XP-D SUBFAMILY MEMBER"/>
    <property type="match status" value="1"/>
</dbReference>
<dbReference type="GO" id="GO:0005524">
    <property type="term" value="F:ATP binding"/>
    <property type="evidence" value="ECO:0007669"/>
    <property type="project" value="UniProtKB-KW"/>
</dbReference>
<dbReference type="InterPro" id="IPR045028">
    <property type="entry name" value="DinG/Rad3-like"/>
</dbReference>
<dbReference type="PROSITE" id="PS51193">
    <property type="entry name" value="HELICASE_ATP_BIND_2"/>
    <property type="match status" value="1"/>
</dbReference>
<comment type="caution">
    <text evidence="8">The sequence shown here is derived from an EMBL/GenBank/DDBJ whole genome shotgun (WGS) entry which is preliminary data.</text>
</comment>
<keyword evidence="3" id="KW-0227">DNA damage</keyword>
<dbReference type="GO" id="GO:0016818">
    <property type="term" value="F:hydrolase activity, acting on acid anhydrides, in phosphorus-containing anhydrides"/>
    <property type="evidence" value="ECO:0007669"/>
    <property type="project" value="InterPro"/>
</dbReference>
<dbReference type="EMBL" id="CACRXK020001168">
    <property type="protein sequence ID" value="CAB3987407.1"/>
    <property type="molecule type" value="Genomic_DNA"/>
</dbReference>
<dbReference type="InterPro" id="IPR013020">
    <property type="entry name" value="Rad3/Chl1-like"/>
</dbReference>
<dbReference type="InterPro" id="IPR006554">
    <property type="entry name" value="Helicase-like_DEXD_c2"/>
</dbReference>
<organism evidence="8 9">
    <name type="scientific">Paramuricea clavata</name>
    <name type="common">Red gorgonian</name>
    <name type="synonym">Violescent sea-whip</name>
    <dbReference type="NCBI Taxonomy" id="317549"/>
    <lineage>
        <taxon>Eukaryota</taxon>
        <taxon>Metazoa</taxon>
        <taxon>Cnidaria</taxon>
        <taxon>Anthozoa</taxon>
        <taxon>Octocorallia</taxon>
        <taxon>Malacalcyonacea</taxon>
        <taxon>Plexauridae</taxon>
        <taxon>Paramuricea</taxon>
    </lineage>
</organism>
<dbReference type="GO" id="GO:0006281">
    <property type="term" value="P:DNA repair"/>
    <property type="evidence" value="ECO:0007669"/>
    <property type="project" value="UniProtKB-KW"/>
</dbReference>
<dbReference type="Gene3D" id="3.40.50.300">
    <property type="entry name" value="P-loop containing nucleotide triphosphate hydrolases"/>
    <property type="match status" value="1"/>
</dbReference>
<dbReference type="GO" id="GO:0090657">
    <property type="term" value="P:telomeric loop disassembly"/>
    <property type="evidence" value="ECO:0007669"/>
    <property type="project" value="TreeGrafter"/>
</dbReference>
<dbReference type="InterPro" id="IPR027417">
    <property type="entry name" value="P-loop_NTPase"/>
</dbReference>
<keyword evidence="4" id="KW-0378">Hydrolase</keyword>
<sequence length="548" mass="61723">MSLVNIKGVEINFPYKPYDCQVKYMEKVIQCLQEGKNGILESPTGTGKTLCLLCATLAWRDTYLAHLQLNLKVQERKASGQFCDDLQENLGQAAVGWTSEENDAPEYDVPKIIYTSRTHSQLTQAVNELKNTIYKPKVCVLGSREQLCIHPQVLEQETHTAKMHLCRTKVETKKCHFYNNLEQEDTGNKELSSEILDIEDLVGFGKRQSCCPYYLSRNQKKVAEIVFMPYNYLIDAKSRSANSIDISKSVILFDEAHNIERICEEAMSFDLTSFDIASCIEDLDKCLDTLSNMEEDGTLSLVDDGGNSGDGLDKKEIAYMKGLLLLLEEEIHNIISSSSQGITKPGSYIFELLRKVKITHETEKQILDQIEKVCTFLVANQTSGLKQKQFLLSKFADALKIVFQNSAPTESDNEDISRYYKVHIQEQDNDNSKKKQLDVWSTSKAASSKKGYSLGYWCFSPGETMKQLMKSNVRSMILTSGTLSPLQSFKAELQIDIPVELQNPHVIKKHQMFVGVLKTGPDAVVLNSSFKNRNSEKYLASLGNAIGE</sequence>
<dbReference type="GO" id="GO:1904430">
    <property type="term" value="P:negative regulation of t-circle formation"/>
    <property type="evidence" value="ECO:0007669"/>
    <property type="project" value="TreeGrafter"/>
</dbReference>
<dbReference type="AlphaFoldDB" id="A0A6S7GJE4"/>
<evidence type="ECO:0000313" key="8">
    <source>
        <dbReference type="EMBL" id="CAB3987407.1"/>
    </source>
</evidence>
<keyword evidence="2" id="KW-0547">Nucleotide-binding</keyword>
<dbReference type="GO" id="GO:0003678">
    <property type="term" value="F:DNA helicase activity"/>
    <property type="evidence" value="ECO:0007669"/>
    <property type="project" value="InterPro"/>
</dbReference>
<keyword evidence="6" id="KW-0238">DNA-binding</keyword>
<dbReference type="InterPro" id="IPR014013">
    <property type="entry name" value="Helic_SF1/SF2_ATP-bd_DinG/Rad3"/>
</dbReference>
<evidence type="ECO:0000256" key="1">
    <source>
        <dbReference type="ARBA" id="ARBA00022485"/>
    </source>
</evidence>
<dbReference type="NCBIfam" id="TIGR00604">
    <property type="entry name" value="rad3"/>
    <property type="match status" value="1"/>
</dbReference>
<keyword evidence="5" id="KW-0067">ATP-binding</keyword>
<keyword evidence="9" id="KW-1185">Reference proteome</keyword>
<keyword evidence="8" id="KW-0347">Helicase</keyword>
<dbReference type="Pfam" id="PF06733">
    <property type="entry name" value="DEAD_2"/>
    <property type="match status" value="1"/>
</dbReference>
<protein>
    <submittedName>
        <fullName evidence="8">Regulator of telomere elongation helicase 1-like isoform X1</fullName>
    </submittedName>
</protein>
<dbReference type="InterPro" id="IPR010614">
    <property type="entry name" value="RAD3-like_helicase_DEAD"/>
</dbReference>
<evidence type="ECO:0000313" key="9">
    <source>
        <dbReference type="Proteomes" id="UP001152795"/>
    </source>
</evidence>
<dbReference type="FunFam" id="3.40.50.300:FF:000691">
    <property type="entry name" value="Regulator of telomere elongation helicase 1"/>
    <property type="match status" value="1"/>
</dbReference>
<dbReference type="Pfam" id="PF23109">
    <property type="entry name" value="ARCH_RTEL1"/>
    <property type="match status" value="1"/>
</dbReference>
<dbReference type="GO" id="GO:0010569">
    <property type="term" value="P:regulation of double-strand break repair via homologous recombination"/>
    <property type="evidence" value="ECO:0007669"/>
    <property type="project" value="TreeGrafter"/>
</dbReference>
<keyword evidence="1" id="KW-0004">4Fe-4S</keyword>
<evidence type="ECO:0000256" key="5">
    <source>
        <dbReference type="ARBA" id="ARBA00022840"/>
    </source>
</evidence>
<dbReference type="GO" id="GO:0070182">
    <property type="term" value="F:DNA polymerase binding"/>
    <property type="evidence" value="ECO:0007669"/>
    <property type="project" value="TreeGrafter"/>
</dbReference>
<proteinExistence type="predicted"/>
<dbReference type="CDD" id="cd17970">
    <property type="entry name" value="DEAHc_FancJ"/>
    <property type="match status" value="1"/>
</dbReference>
<dbReference type="SUPFAM" id="SSF52540">
    <property type="entry name" value="P-loop containing nucleoside triphosphate hydrolases"/>
    <property type="match status" value="1"/>
</dbReference>
<name>A0A6S7GJE4_PARCT</name>
<dbReference type="PANTHER" id="PTHR11472:SF34">
    <property type="entry name" value="REGULATOR OF TELOMERE ELONGATION HELICASE 1"/>
    <property type="match status" value="1"/>
</dbReference>
<dbReference type="OrthoDB" id="6018949at2759"/>
<gene>
    <name evidence="8" type="ORF">PACLA_8A080114</name>
</gene>
<reference evidence="8" key="1">
    <citation type="submission" date="2020-04" db="EMBL/GenBank/DDBJ databases">
        <authorList>
            <person name="Alioto T."/>
            <person name="Alioto T."/>
            <person name="Gomez Garrido J."/>
        </authorList>
    </citation>
    <scope>NUCLEOTIDE SEQUENCE</scope>
    <source>
        <strain evidence="8">A484AB</strain>
    </source>
</reference>
<evidence type="ECO:0000256" key="4">
    <source>
        <dbReference type="ARBA" id="ARBA00022801"/>
    </source>
</evidence>
<evidence type="ECO:0000256" key="3">
    <source>
        <dbReference type="ARBA" id="ARBA00022763"/>
    </source>
</evidence>
<dbReference type="GO" id="GO:0051539">
    <property type="term" value="F:4 iron, 4 sulfur cluster binding"/>
    <property type="evidence" value="ECO:0007669"/>
    <property type="project" value="UniProtKB-KW"/>
</dbReference>
<evidence type="ECO:0000256" key="6">
    <source>
        <dbReference type="ARBA" id="ARBA00023125"/>
    </source>
</evidence>
<accession>A0A6S7GJE4</accession>
<keyword evidence="1" id="KW-0408">Iron</keyword>
<dbReference type="SMART" id="SM00488">
    <property type="entry name" value="DEXDc2"/>
    <property type="match status" value="1"/>
</dbReference>
<dbReference type="GO" id="GO:0045910">
    <property type="term" value="P:negative regulation of DNA recombination"/>
    <property type="evidence" value="ECO:0007669"/>
    <property type="project" value="TreeGrafter"/>
</dbReference>
<evidence type="ECO:0000256" key="2">
    <source>
        <dbReference type="ARBA" id="ARBA00022741"/>
    </source>
</evidence>
<keyword evidence="1" id="KW-0411">Iron-sulfur</keyword>